<sequence>MPKVFVSLLTRGHLNPSNAYWVLPVIMEMICLRRDMGGPVDWADEGRLIDDDISPNAHHVSDIRHPGRVRREHKLWFINYSR</sequence>
<protein>
    <submittedName>
        <fullName evidence="1">Uncharacterized protein</fullName>
    </submittedName>
</protein>
<dbReference type="RefSeq" id="XP_043159662.1">
    <property type="nucleotide sequence ID" value="XM_043303727.1"/>
</dbReference>
<organism evidence="1 2">
    <name type="scientific">Aspergillus pseudoviridinutans</name>
    <dbReference type="NCBI Taxonomy" id="1517512"/>
    <lineage>
        <taxon>Eukaryota</taxon>
        <taxon>Fungi</taxon>
        <taxon>Dikarya</taxon>
        <taxon>Ascomycota</taxon>
        <taxon>Pezizomycotina</taxon>
        <taxon>Eurotiomycetes</taxon>
        <taxon>Eurotiomycetidae</taxon>
        <taxon>Eurotiales</taxon>
        <taxon>Aspergillaceae</taxon>
        <taxon>Aspergillus</taxon>
        <taxon>Aspergillus subgen. Fumigati</taxon>
    </lineage>
</organism>
<gene>
    <name evidence="1" type="ORF">Asppvi_007844</name>
</gene>
<keyword evidence="2" id="KW-1185">Reference proteome</keyword>
<name>A0A9P3EUT7_9EURO</name>
<dbReference type="GeneID" id="67006454"/>
<comment type="caution">
    <text evidence="1">The sequence shown here is derived from an EMBL/GenBank/DDBJ whole genome shotgun (WGS) entry which is preliminary data.</text>
</comment>
<reference evidence="1 2" key="1">
    <citation type="submission" date="2018-10" db="EMBL/GenBank/DDBJ databases">
        <title>Pan-genome distribution and transcriptional activeness of fungal secondary metabolism genes in Aspergillus section Fumigati.</title>
        <authorList>
            <person name="Takahashi H."/>
            <person name="Umemura M."/>
            <person name="Ninomiya A."/>
            <person name="Kusuya Y."/>
            <person name="Urayama S."/>
            <person name="Shimizu M."/>
            <person name="Watanabe A."/>
            <person name="Kamei K."/>
            <person name="Yaguchi T."/>
            <person name="Hagiwara D."/>
        </authorList>
    </citation>
    <scope>NUCLEOTIDE SEQUENCE [LARGE SCALE GENOMIC DNA]</scope>
    <source>
        <strain evidence="1 2">IFM 55266</strain>
    </source>
</reference>
<evidence type="ECO:0000313" key="2">
    <source>
        <dbReference type="Proteomes" id="UP001043456"/>
    </source>
</evidence>
<proteinExistence type="predicted"/>
<dbReference type="OrthoDB" id="4511056at2759"/>
<evidence type="ECO:0000313" key="1">
    <source>
        <dbReference type="EMBL" id="GIJ88916.1"/>
    </source>
</evidence>
<dbReference type="EMBL" id="BHVY01000005">
    <property type="protein sequence ID" value="GIJ88916.1"/>
    <property type="molecule type" value="Genomic_DNA"/>
</dbReference>
<dbReference type="AlphaFoldDB" id="A0A9P3EUT7"/>
<accession>A0A9P3EUT7</accession>
<dbReference type="Proteomes" id="UP001043456">
    <property type="component" value="Unassembled WGS sequence"/>
</dbReference>